<name>A0A0F7FBM9_PAEDU</name>
<sequence>MDNKEQNIADIGKKVAAGGKLNEAEVLDFESAEGNRYKGVLVFKKPTMADLMKIGGLKSEFLRTAGVQDARLVDNDILFTAHMLATLEVVLVKRPEFLFKLNEVKESDLIFHVYGKYQVWEASFRKEFRDAPKTDRPASEGEEALDTP</sequence>
<dbReference type="EMBL" id="CP011114">
    <property type="protein sequence ID" value="AKG36085.1"/>
    <property type="molecule type" value="Genomic_DNA"/>
</dbReference>
<feature type="region of interest" description="Disordered" evidence="1">
    <location>
        <begin position="129"/>
        <end position="148"/>
    </location>
</feature>
<dbReference type="Proteomes" id="UP000034189">
    <property type="component" value="Chromosome"/>
</dbReference>
<evidence type="ECO:0000313" key="2">
    <source>
        <dbReference type="EMBL" id="AKG36085.1"/>
    </source>
</evidence>
<reference evidence="2 3" key="2">
    <citation type="journal article" date="2016" name="Genome Announc.">
        <title>Genome Sequence of a Gram-Positive Diazotroph, Paenibacillus durus Type Strain ATCC 35681.</title>
        <authorList>
            <person name="Halim M.A."/>
            <person name="Rahman A.Y."/>
            <person name="Sim K.S."/>
            <person name="Yam H.C."/>
            <person name="Rahim A.A."/>
            <person name="Ghazali A.H."/>
            <person name="Najimudin N."/>
        </authorList>
    </citation>
    <scope>NUCLEOTIDE SEQUENCE [LARGE SCALE GENOMIC DNA]</scope>
    <source>
        <strain evidence="2 3">ATCC 35681</strain>
    </source>
</reference>
<reference evidence="2 3" key="1">
    <citation type="submission" date="2015-03" db="EMBL/GenBank/DDBJ databases">
        <authorList>
            <person name="Abdul Halim M."/>
        </authorList>
    </citation>
    <scope>NUCLEOTIDE SEQUENCE [LARGE SCALE GENOMIC DNA]</scope>
    <source>
        <strain evidence="2 3">ATCC 35681</strain>
    </source>
</reference>
<gene>
    <name evidence="2" type="ORF">VK70_17245</name>
</gene>
<organism evidence="2 3">
    <name type="scientific">Paenibacillus durus ATCC 35681</name>
    <dbReference type="NCBI Taxonomy" id="1333534"/>
    <lineage>
        <taxon>Bacteria</taxon>
        <taxon>Bacillati</taxon>
        <taxon>Bacillota</taxon>
        <taxon>Bacilli</taxon>
        <taxon>Bacillales</taxon>
        <taxon>Paenibacillaceae</taxon>
        <taxon>Paenibacillus</taxon>
    </lineage>
</organism>
<evidence type="ECO:0000313" key="3">
    <source>
        <dbReference type="Proteomes" id="UP000034189"/>
    </source>
</evidence>
<dbReference type="OrthoDB" id="9931480at2"/>
<dbReference type="PATRIC" id="fig|1333534.5.peg.3802"/>
<evidence type="ECO:0008006" key="4">
    <source>
        <dbReference type="Google" id="ProtNLM"/>
    </source>
</evidence>
<evidence type="ECO:0000256" key="1">
    <source>
        <dbReference type="SAM" id="MobiDB-lite"/>
    </source>
</evidence>
<dbReference type="HOGENOM" id="CLU_1757010_0_0_9"/>
<accession>A0A0F7FBM9</accession>
<protein>
    <recommendedName>
        <fullName evidence="4">Tail assembly chaperone</fullName>
    </recommendedName>
</protein>
<dbReference type="AlphaFoldDB" id="A0A0F7FBM9"/>
<dbReference type="RefSeq" id="WP_025699293.1">
    <property type="nucleotide sequence ID" value="NZ_ASQQ01000665.1"/>
</dbReference>
<feature type="compositionally biased region" description="Basic and acidic residues" evidence="1">
    <location>
        <begin position="129"/>
        <end position="139"/>
    </location>
</feature>
<proteinExistence type="predicted"/>